<dbReference type="AlphaFoldDB" id="A0A8G1S098"/>
<feature type="compositionally biased region" description="Basic and acidic residues" evidence="1">
    <location>
        <begin position="708"/>
        <end position="717"/>
    </location>
</feature>
<feature type="region of interest" description="Disordered" evidence="1">
    <location>
        <begin position="419"/>
        <end position="440"/>
    </location>
</feature>
<evidence type="ECO:0000313" key="3">
    <source>
        <dbReference type="Proteomes" id="UP000249789"/>
    </source>
</evidence>
<dbReference type="InterPro" id="IPR024527">
    <property type="entry name" value="Eisosome1"/>
</dbReference>
<dbReference type="Pfam" id="PF12757">
    <property type="entry name" value="Eisosome1"/>
    <property type="match status" value="1"/>
</dbReference>
<evidence type="ECO:0000256" key="1">
    <source>
        <dbReference type="SAM" id="MobiDB-lite"/>
    </source>
</evidence>
<dbReference type="GO" id="GO:0070941">
    <property type="term" value="P:eisosome assembly"/>
    <property type="evidence" value="ECO:0007669"/>
    <property type="project" value="TreeGrafter"/>
</dbReference>
<feature type="compositionally biased region" description="Basic and acidic residues" evidence="1">
    <location>
        <begin position="870"/>
        <end position="896"/>
    </location>
</feature>
<feature type="region of interest" description="Disordered" evidence="1">
    <location>
        <begin position="576"/>
        <end position="605"/>
    </location>
</feature>
<feature type="region of interest" description="Disordered" evidence="1">
    <location>
        <begin position="272"/>
        <end position="300"/>
    </location>
</feature>
<evidence type="ECO:0000313" key="2">
    <source>
        <dbReference type="EMBL" id="RAK82449.1"/>
    </source>
</evidence>
<name>A0A8G1S098_9EURO</name>
<feature type="compositionally biased region" description="Polar residues" evidence="1">
    <location>
        <begin position="903"/>
        <end position="914"/>
    </location>
</feature>
<dbReference type="Proteomes" id="UP000249789">
    <property type="component" value="Unassembled WGS sequence"/>
</dbReference>
<feature type="compositionally biased region" description="Polar residues" evidence="1">
    <location>
        <begin position="750"/>
        <end position="761"/>
    </location>
</feature>
<keyword evidence="3" id="KW-1185">Reference proteome</keyword>
<gene>
    <name evidence="2" type="ORF">BO72DRAFT_367489</name>
</gene>
<dbReference type="OrthoDB" id="4070583at2759"/>
<feature type="region of interest" description="Disordered" evidence="1">
    <location>
        <begin position="637"/>
        <end position="925"/>
    </location>
</feature>
<protein>
    <submittedName>
        <fullName evidence="2">Uncharacterized protein</fullName>
    </submittedName>
</protein>
<feature type="compositionally biased region" description="Basic and acidic residues" evidence="1">
    <location>
        <begin position="789"/>
        <end position="800"/>
    </location>
</feature>
<feature type="compositionally biased region" description="Basic and acidic residues" evidence="1">
    <location>
        <begin position="915"/>
        <end position="925"/>
    </location>
</feature>
<sequence length="925" mass="102042">MFFPLLPKELPFFSYSHTLLFFFSKTLFFSSPLSFSLKTLSLSPSLPPSLSLSPSSFYSWRYFSPSNVLFGFPTTVVILSWPLLNDLLLPLPPRYRVPAPCVWRVKVRSAHPIALLNAPLASDYHAPAFRNNNSYNYCGNETTNSFPAATAALYVTHPERRLSVREPSTAETERLTLKATGSRPGFSHASAVAALAHARKEAAAIPVVEHQRTSDSPSREGYKAAAYVFGNRRSPSTRSPTSFDLKQDLIAADSTAGRVLDDREKALRAATGALSGSRRRADSAPFDAPHPGMSTDEALGDLDSSMEASRIQHIANTNARLYTASPPVSPEREEHERRSVMQAAALSMAREMYAAVEAKEQGQVGHARTRSQRSPTGAEPIVLQQAFSLQDAAEKRAAEKLASMQDETAIYREYYGLEPQPTRSSLQPRRRRASIDTDVSSGDADRTLEIRHQMFRLRSKLNAVDERREQDRALLMEAARKNVDATIQNMEMRVYAETGRAPPSMQKEIEEAALARAMLERQERQEADSQYQGVDRVNISSKRFVDMSDVEALARSRLQPTFDEITDRAENQRARELEQRLDQEEAQRREAMYSEREAETKAEEKRLRDSLRLENRSKDEKSWLWKRKLKRFSDHEPDIAASTSGGVVDEAATESAPQTIANDDVNATAAGAVAEPTSSELVTKPESKFRSWFKGRMGRRTSSNQAESPRESKEAKVGTDVPQTENVAGQTGLEETAGPLGASKTKEIKASSTSEPPQTTEGGEGRAWDIAHPEGISPEMPELPATVEAPKEGALDEEPQKAALQSHPMTAISIDDGSAEQPSRIDEDAVQQASNAKDVPADETSRNRLMSGFKKMVSRSSTEAKTGGAVKHDVARRSSEAIPKHTVEGADRRASVPEHGQVLPSSAGNRTSDGTGRESRFSEKL</sequence>
<dbReference type="VEuPathDB" id="FungiDB:BO72DRAFT_367489"/>
<feature type="compositionally biased region" description="Basic and acidic residues" evidence="1">
    <location>
        <begin position="763"/>
        <end position="772"/>
    </location>
</feature>
<dbReference type="EMBL" id="KZ824622">
    <property type="protein sequence ID" value="RAK82449.1"/>
    <property type="molecule type" value="Genomic_DNA"/>
</dbReference>
<dbReference type="GeneID" id="63858175"/>
<reference evidence="2 3" key="1">
    <citation type="submission" date="2018-02" db="EMBL/GenBank/DDBJ databases">
        <title>The genomes of Aspergillus section Nigri reveals drivers in fungal speciation.</title>
        <authorList>
            <consortium name="DOE Joint Genome Institute"/>
            <person name="Vesth T.C."/>
            <person name="Nybo J."/>
            <person name="Theobald S."/>
            <person name="Brandl J."/>
            <person name="Frisvad J.C."/>
            <person name="Nielsen K.F."/>
            <person name="Lyhne E.K."/>
            <person name="Kogle M.E."/>
            <person name="Kuo A."/>
            <person name="Riley R."/>
            <person name="Clum A."/>
            <person name="Nolan M."/>
            <person name="Lipzen A."/>
            <person name="Salamov A."/>
            <person name="Henrissat B."/>
            <person name="Wiebenga A."/>
            <person name="De vries R.P."/>
            <person name="Grigoriev I.V."/>
            <person name="Mortensen U.H."/>
            <person name="Andersen M.R."/>
            <person name="Baker S.E."/>
        </authorList>
    </citation>
    <scope>NUCLEOTIDE SEQUENCE [LARGE SCALE GENOMIC DNA]</scope>
    <source>
        <strain evidence="2 3">CBS 313.89</strain>
    </source>
</reference>
<organism evidence="2 3">
    <name type="scientific">Aspergillus fijiensis CBS 313.89</name>
    <dbReference type="NCBI Taxonomy" id="1448319"/>
    <lineage>
        <taxon>Eukaryota</taxon>
        <taxon>Fungi</taxon>
        <taxon>Dikarya</taxon>
        <taxon>Ascomycota</taxon>
        <taxon>Pezizomycotina</taxon>
        <taxon>Eurotiomycetes</taxon>
        <taxon>Eurotiomycetidae</taxon>
        <taxon>Eurotiales</taxon>
        <taxon>Aspergillaceae</taxon>
        <taxon>Aspergillus</taxon>
    </lineage>
</organism>
<accession>A0A8G1S098</accession>
<dbReference type="PANTHER" id="PTHR28298">
    <property type="entry name" value="EISOSOME PROTEIN 1"/>
    <property type="match status" value="1"/>
</dbReference>
<proteinExistence type="predicted"/>
<dbReference type="PANTHER" id="PTHR28298:SF1">
    <property type="entry name" value="EISOSOME PROTEIN 1"/>
    <property type="match status" value="1"/>
</dbReference>
<dbReference type="RefSeq" id="XP_040806459.1">
    <property type="nucleotide sequence ID" value="XM_040940842.1"/>
</dbReference>